<name>A0A7W7LL86_9ACTN</name>
<feature type="transmembrane region" description="Helical" evidence="2">
    <location>
        <begin position="71"/>
        <end position="94"/>
    </location>
</feature>
<keyword evidence="5" id="KW-1185">Reference proteome</keyword>
<dbReference type="PANTHER" id="PTHR33133">
    <property type="entry name" value="OS08G0107100 PROTEIN-RELATED"/>
    <property type="match status" value="1"/>
</dbReference>
<reference evidence="4 5" key="1">
    <citation type="submission" date="2020-08" db="EMBL/GenBank/DDBJ databases">
        <title>Genomic Encyclopedia of Type Strains, Phase III (KMG-III): the genomes of soil and plant-associated and newly described type strains.</title>
        <authorList>
            <person name="Whitman W."/>
        </authorList>
    </citation>
    <scope>NUCLEOTIDE SEQUENCE [LARGE SCALE GENOMIC DNA]</scope>
    <source>
        <strain evidence="4 5">CECT 3266</strain>
    </source>
</reference>
<dbReference type="RefSeq" id="WP_246469970.1">
    <property type="nucleotide sequence ID" value="NZ_JACHJH010000002.1"/>
</dbReference>
<feature type="transmembrane region" description="Helical" evidence="2">
    <location>
        <begin position="255"/>
        <end position="276"/>
    </location>
</feature>
<feature type="transmembrane region" description="Helical" evidence="2">
    <location>
        <begin position="203"/>
        <end position="224"/>
    </location>
</feature>
<evidence type="ECO:0000313" key="5">
    <source>
        <dbReference type="Proteomes" id="UP000556084"/>
    </source>
</evidence>
<evidence type="ECO:0000313" key="4">
    <source>
        <dbReference type="EMBL" id="MBB4892094.1"/>
    </source>
</evidence>
<feature type="transmembrane region" description="Helical" evidence="2">
    <location>
        <begin position="302"/>
        <end position="328"/>
    </location>
</feature>
<dbReference type="PANTHER" id="PTHR33133:SF1">
    <property type="entry name" value="EXPRESSED PROTEIN-RELATED"/>
    <property type="match status" value="1"/>
</dbReference>
<sequence length="349" mass="36574">MNDSPGWNRARADSSGGQGGWNNPQGGWGGPQWIPPQPLAPQPGVIPLRPLRLGEILDGAINTTRKYWRPALGVSLAVAAVTQTAATLVTGLWFRDATGLESLKDPATPREVLHAFKDSMSSLALAGVVGFVGSIIAAGVLTIVVSRAVLGREVTTREAWRDTRPRLGQMAGLFCLLPLLLGAILAAGMAPGLALFAAGSEEAGAPVLALGGMAGIVAAAWLWIRYSLAAPALMLEKQGVFASLRRSAKLVRGTWWRIFGIQILAALLVSMVSAAIQTPLSLFGPVVTGTNTAASSMSWHSLIIAGIGDTIASTITLPFTAGVTALLYMDQRIRRESLDLELARAAGNE</sequence>
<dbReference type="Proteomes" id="UP000556084">
    <property type="component" value="Unassembled WGS sequence"/>
</dbReference>
<feature type="transmembrane region" description="Helical" evidence="2">
    <location>
        <begin position="123"/>
        <end position="150"/>
    </location>
</feature>
<feature type="region of interest" description="Disordered" evidence="1">
    <location>
        <begin position="1"/>
        <end position="36"/>
    </location>
</feature>
<gene>
    <name evidence="4" type="ORF">FHS39_001105</name>
</gene>
<dbReference type="AlphaFoldDB" id="A0A7W7LL86"/>
<protein>
    <recommendedName>
        <fullName evidence="3">DUF7847 domain-containing protein</fullName>
    </recommendedName>
</protein>
<feature type="domain" description="DUF7847" evidence="3">
    <location>
        <begin position="79"/>
        <end position="328"/>
    </location>
</feature>
<keyword evidence="2" id="KW-0472">Membrane</keyword>
<dbReference type="Pfam" id="PF25231">
    <property type="entry name" value="DUF7847"/>
    <property type="match status" value="1"/>
</dbReference>
<evidence type="ECO:0000259" key="3">
    <source>
        <dbReference type="Pfam" id="PF25231"/>
    </source>
</evidence>
<evidence type="ECO:0000256" key="2">
    <source>
        <dbReference type="SAM" id="Phobius"/>
    </source>
</evidence>
<accession>A0A7W7LL86</accession>
<proteinExistence type="predicted"/>
<comment type="caution">
    <text evidence="4">The sequence shown here is derived from an EMBL/GenBank/DDBJ whole genome shotgun (WGS) entry which is preliminary data.</text>
</comment>
<feature type="compositionally biased region" description="Gly residues" evidence="1">
    <location>
        <begin position="16"/>
        <end position="30"/>
    </location>
</feature>
<feature type="transmembrane region" description="Helical" evidence="2">
    <location>
        <begin position="171"/>
        <end position="197"/>
    </location>
</feature>
<evidence type="ECO:0000256" key="1">
    <source>
        <dbReference type="SAM" id="MobiDB-lite"/>
    </source>
</evidence>
<dbReference type="EMBL" id="JACHJH010000002">
    <property type="protein sequence ID" value="MBB4892094.1"/>
    <property type="molecule type" value="Genomic_DNA"/>
</dbReference>
<keyword evidence="2" id="KW-0812">Transmembrane</keyword>
<keyword evidence="2" id="KW-1133">Transmembrane helix</keyword>
<dbReference type="InterPro" id="IPR057169">
    <property type="entry name" value="DUF7847"/>
</dbReference>
<organism evidence="4 5">
    <name type="scientific">Streptomyces olivoverticillatus</name>
    <dbReference type="NCBI Taxonomy" id="66427"/>
    <lineage>
        <taxon>Bacteria</taxon>
        <taxon>Bacillati</taxon>
        <taxon>Actinomycetota</taxon>
        <taxon>Actinomycetes</taxon>
        <taxon>Kitasatosporales</taxon>
        <taxon>Streptomycetaceae</taxon>
        <taxon>Streptomyces</taxon>
    </lineage>
</organism>